<evidence type="ECO:0000256" key="5">
    <source>
        <dbReference type="NCBIfam" id="TIGR02404"/>
    </source>
</evidence>
<dbReference type="SUPFAM" id="SSF46785">
    <property type="entry name" value="Winged helix' DNA-binding domain"/>
    <property type="match status" value="1"/>
</dbReference>
<organism evidence="7 8">
    <name type="scientific">Terrihalobacillus insolitus</name>
    <dbReference type="NCBI Taxonomy" id="2950438"/>
    <lineage>
        <taxon>Bacteria</taxon>
        <taxon>Bacillati</taxon>
        <taxon>Bacillota</taxon>
        <taxon>Bacilli</taxon>
        <taxon>Bacillales</taxon>
        <taxon>Bacillaceae</taxon>
        <taxon>Terrihalobacillus</taxon>
    </lineage>
</organism>
<evidence type="ECO:0000313" key="7">
    <source>
        <dbReference type="EMBL" id="MDC3425683.1"/>
    </source>
</evidence>
<keyword evidence="4" id="KW-0804">Transcription</keyword>
<dbReference type="SUPFAM" id="SSF64288">
    <property type="entry name" value="Chorismate lyase-like"/>
    <property type="match status" value="1"/>
</dbReference>
<keyword evidence="2" id="KW-0805">Transcription regulation</keyword>
<evidence type="ECO:0000259" key="6">
    <source>
        <dbReference type="PROSITE" id="PS50949"/>
    </source>
</evidence>
<dbReference type="Gene3D" id="3.40.1410.10">
    <property type="entry name" value="Chorismate lyase-like"/>
    <property type="match status" value="1"/>
</dbReference>
<dbReference type="Pfam" id="PF00392">
    <property type="entry name" value="GntR"/>
    <property type="match status" value="1"/>
</dbReference>
<dbReference type="FunFam" id="3.40.1410.10:FF:000008">
    <property type="entry name" value="Transcriptional regulator, GntR family"/>
    <property type="match status" value="1"/>
</dbReference>
<dbReference type="InterPro" id="IPR000524">
    <property type="entry name" value="Tscrpt_reg_HTH_GntR"/>
</dbReference>
<dbReference type="CDD" id="cd07377">
    <property type="entry name" value="WHTH_GntR"/>
    <property type="match status" value="1"/>
</dbReference>
<evidence type="ECO:0000313" key="8">
    <source>
        <dbReference type="Proteomes" id="UP001145050"/>
    </source>
</evidence>
<dbReference type="Gene3D" id="1.10.10.10">
    <property type="entry name" value="Winged helix-like DNA-binding domain superfamily/Winged helix DNA-binding domain"/>
    <property type="match status" value="1"/>
</dbReference>
<gene>
    <name evidence="7" type="primary">treR</name>
    <name evidence="7" type="ORF">NC797_14340</name>
</gene>
<dbReference type="Proteomes" id="UP001145050">
    <property type="component" value="Unassembled WGS sequence"/>
</dbReference>
<dbReference type="InterPro" id="IPR050679">
    <property type="entry name" value="Bact_HTH_transcr_reg"/>
</dbReference>
<dbReference type="NCBIfam" id="TIGR02404">
    <property type="entry name" value="trehalos_R_Bsub"/>
    <property type="match status" value="1"/>
</dbReference>
<dbReference type="InterPro" id="IPR036390">
    <property type="entry name" value="WH_DNA-bd_sf"/>
</dbReference>
<sequence>MKNKYDLIYQELVEKIQSGILSNGDKLPSENELAEEYETSRETIRKALHLLSQNGFIQKVRGKGSLVLDRNKFEFPVSGLVSFKELSSRLGQNVRTKVHELILFQPESSVKNMLHCSDETMIWKVTRTRKIDGENIILDKELIREDIIPGLTKSICEHSIYAYIEQELKKDISFAKKEIVVEKVSEEDREFLDLQGHEQVVVIRSFVYMSDATVFQYTESRHRPDKFRFVDFARRN</sequence>
<dbReference type="EMBL" id="JAMQKB010000019">
    <property type="protein sequence ID" value="MDC3425683.1"/>
    <property type="molecule type" value="Genomic_DNA"/>
</dbReference>
<protein>
    <recommendedName>
        <fullName evidence="5">Trehalose operon repressor</fullName>
    </recommendedName>
</protein>
<keyword evidence="3" id="KW-0238">DNA-binding</keyword>
<name>A0A9X3WVP6_9BACI</name>
<dbReference type="RefSeq" id="WP_272437500.1">
    <property type="nucleotide sequence ID" value="NZ_JAMQKB010000019.1"/>
</dbReference>
<proteinExistence type="predicted"/>
<dbReference type="PANTHER" id="PTHR44846:SF12">
    <property type="entry name" value="HTH-TYPE TRANSCRIPTIONAL REGULATOR TRER"/>
    <property type="match status" value="1"/>
</dbReference>
<dbReference type="SMART" id="SM00866">
    <property type="entry name" value="UTRA"/>
    <property type="match status" value="1"/>
</dbReference>
<dbReference type="Pfam" id="PF07702">
    <property type="entry name" value="UTRA"/>
    <property type="match status" value="1"/>
</dbReference>
<evidence type="ECO:0000256" key="2">
    <source>
        <dbReference type="ARBA" id="ARBA00023015"/>
    </source>
</evidence>
<dbReference type="InterPro" id="IPR036388">
    <property type="entry name" value="WH-like_DNA-bd_sf"/>
</dbReference>
<evidence type="ECO:0000256" key="4">
    <source>
        <dbReference type="ARBA" id="ARBA00023163"/>
    </source>
</evidence>
<dbReference type="PRINTS" id="PR00035">
    <property type="entry name" value="HTHGNTR"/>
</dbReference>
<dbReference type="PROSITE" id="PS50949">
    <property type="entry name" value="HTH_GNTR"/>
    <property type="match status" value="1"/>
</dbReference>
<reference evidence="7" key="1">
    <citation type="submission" date="2022-06" db="EMBL/GenBank/DDBJ databases">
        <title>Aquibacillus sp. a new bacterium isolated from soil saline samples.</title>
        <authorList>
            <person name="Galisteo C."/>
            <person name="De La Haba R."/>
            <person name="Sanchez-Porro C."/>
            <person name="Ventosa A."/>
        </authorList>
    </citation>
    <scope>NUCLEOTIDE SEQUENCE</scope>
    <source>
        <strain evidence="7">3ASR75-11</strain>
    </source>
</reference>
<keyword evidence="8" id="KW-1185">Reference proteome</keyword>
<dbReference type="AlphaFoldDB" id="A0A9X3WVP6"/>
<feature type="domain" description="HTH gntR-type" evidence="6">
    <location>
        <begin position="2"/>
        <end position="70"/>
    </location>
</feature>
<dbReference type="PANTHER" id="PTHR44846">
    <property type="entry name" value="MANNOSYL-D-GLYCERATE TRANSPORT/METABOLISM SYSTEM REPRESSOR MNGR-RELATED"/>
    <property type="match status" value="1"/>
</dbReference>
<accession>A0A9X3WVP6</accession>
<dbReference type="GO" id="GO:0003677">
    <property type="term" value="F:DNA binding"/>
    <property type="evidence" value="ECO:0007669"/>
    <property type="project" value="UniProtKB-UniRule"/>
</dbReference>
<keyword evidence="1" id="KW-0678">Repressor</keyword>
<dbReference type="SMART" id="SM00345">
    <property type="entry name" value="HTH_GNTR"/>
    <property type="match status" value="1"/>
</dbReference>
<dbReference type="InterPro" id="IPR012770">
    <property type="entry name" value="TreR"/>
</dbReference>
<dbReference type="GO" id="GO:0045892">
    <property type="term" value="P:negative regulation of DNA-templated transcription"/>
    <property type="evidence" value="ECO:0007669"/>
    <property type="project" value="TreeGrafter"/>
</dbReference>
<dbReference type="GO" id="GO:0003700">
    <property type="term" value="F:DNA-binding transcription factor activity"/>
    <property type="evidence" value="ECO:0007669"/>
    <property type="project" value="UniProtKB-UniRule"/>
</dbReference>
<dbReference type="InterPro" id="IPR011663">
    <property type="entry name" value="UTRA"/>
</dbReference>
<evidence type="ECO:0000256" key="1">
    <source>
        <dbReference type="ARBA" id="ARBA00022491"/>
    </source>
</evidence>
<dbReference type="InterPro" id="IPR028978">
    <property type="entry name" value="Chorismate_lyase_/UTRA_dom_sf"/>
</dbReference>
<evidence type="ECO:0000256" key="3">
    <source>
        <dbReference type="ARBA" id="ARBA00023125"/>
    </source>
</evidence>
<comment type="caution">
    <text evidence="7">The sequence shown here is derived from an EMBL/GenBank/DDBJ whole genome shotgun (WGS) entry which is preliminary data.</text>
</comment>